<evidence type="ECO:0000256" key="1">
    <source>
        <dbReference type="ARBA" id="ARBA00004906"/>
    </source>
</evidence>
<dbReference type="PANTHER" id="PTHR32370">
    <property type="entry name" value="OS12G0117600 PROTEIN"/>
    <property type="match status" value="1"/>
</dbReference>
<comment type="pathway">
    <text evidence="1">Protein modification; protein ubiquitination.</text>
</comment>
<dbReference type="SUPFAM" id="SSF54695">
    <property type="entry name" value="POZ domain"/>
    <property type="match status" value="1"/>
</dbReference>
<dbReference type="PROSITE" id="PS50097">
    <property type="entry name" value="BTB"/>
    <property type="match status" value="1"/>
</dbReference>
<keyword evidence="2" id="KW-0833">Ubl conjugation pathway</keyword>
<dbReference type="InterPro" id="IPR000210">
    <property type="entry name" value="BTB/POZ_dom"/>
</dbReference>
<comment type="similarity">
    <text evidence="3">Belongs to the NPH3 family.</text>
</comment>
<dbReference type="SMART" id="SM00225">
    <property type="entry name" value="BTB"/>
    <property type="match status" value="1"/>
</dbReference>
<evidence type="ECO:0000259" key="5">
    <source>
        <dbReference type="PROSITE" id="PS51649"/>
    </source>
</evidence>
<gene>
    <name evidence="6" type="ORF">SI8410_03004076</name>
</gene>
<accession>A0A7I8K6N4</accession>
<evidence type="ECO:0000313" key="7">
    <source>
        <dbReference type="Proteomes" id="UP000663760"/>
    </source>
</evidence>
<protein>
    <submittedName>
        <fullName evidence="6">Uncharacterized protein</fullName>
    </submittedName>
</protein>
<dbReference type="PROSITE" id="PS51649">
    <property type="entry name" value="NPH3"/>
    <property type="match status" value="1"/>
</dbReference>
<organism evidence="6 7">
    <name type="scientific">Spirodela intermedia</name>
    <name type="common">Intermediate duckweed</name>
    <dbReference type="NCBI Taxonomy" id="51605"/>
    <lineage>
        <taxon>Eukaryota</taxon>
        <taxon>Viridiplantae</taxon>
        <taxon>Streptophyta</taxon>
        <taxon>Embryophyta</taxon>
        <taxon>Tracheophyta</taxon>
        <taxon>Spermatophyta</taxon>
        <taxon>Magnoliopsida</taxon>
        <taxon>Liliopsida</taxon>
        <taxon>Araceae</taxon>
        <taxon>Lemnoideae</taxon>
        <taxon>Spirodela</taxon>
    </lineage>
</organism>
<proteinExistence type="inferred from homology"/>
<feature type="domain" description="BTB" evidence="4">
    <location>
        <begin position="32"/>
        <end position="90"/>
    </location>
</feature>
<dbReference type="UniPathway" id="UPA00143"/>
<dbReference type="Pfam" id="PF03000">
    <property type="entry name" value="NPH3"/>
    <property type="match status" value="1"/>
</dbReference>
<evidence type="ECO:0000313" key="6">
    <source>
        <dbReference type="EMBL" id="CAA7393312.1"/>
    </source>
</evidence>
<dbReference type="EMBL" id="LR746266">
    <property type="protein sequence ID" value="CAA7393312.1"/>
    <property type="molecule type" value="Genomic_DNA"/>
</dbReference>
<dbReference type="AlphaFoldDB" id="A0A7I8K6N4"/>
<dbReference type="InterPro" id="IPR011333">
    <property type="entry name" value="SKP1/BTB/POZ_sf"/>
</dbReference>
<dbReference type="OrthoDB" id="624345at2759"/>
<evidence type="ECO:0000259" key="4">
    <source>
        <dbReference type="PROSITE" id="PS50097"/>
    </source>
</evidence>
<evidence type="ECO:0000256" key="3">
    <source>
        <dbReference type="PROSITE-ProRule" id="PRU00982"/>
    </source>
</evidence>
<dbReference type="InterPro" id="IPR043454">
    <property type="entry name" value="NPH3/RPT2-like"/>
</dbReference>
<keyword evidence="7" id="KW-1185">Reference proteome</keyword>
<evidence type="ECO:0000256" key="2">
    <source>
        <dbReference type="ARBA" id="ARBA00022786"/>
    </source>
</evidence>
<dbReference type="GO" id="GO:0016567">
    <property type="term" value="P:protein ubiquitination"/>
    <property type="evidence" value="ECO:0007669"/>
    <property type="project" value="UniProtKB-UniPathway"/>
</dbReference>
<sequence length="600" mass="67790">MGSSAEPGRRQTFGFLLSRKVIAWSRETGSPPRVRIRVDGRSFELHKSPLILKCGYFKKLLLGGGCLEVCLPEDFPGGSETFERISLFVYGYLAPFDPSTVAAVRCAAEFLEMTENVATCNLLERSDLYLNQVVLQSWKSTLVVLHNCLSLLKFSEDLLIVTRCVESLAFMACMEVLDPEQRSDWPDAALRALAWGPWSSSSAVEGTAGETLWVKDLVALPFQLFKRIVGSLRRQGMEEKYVIPIVIIYANRWLVPEKTHDDDQASSILEGVVDLLVPVGAKANTVVPVRFFFSLLSRALRHGLGEDSRRRLESQIVSLLPSSQVGDLLLPDDREGPISSSREVEAMETIFSTYVTGRPSERDPVVADLWDCYVNQIAGDREMSPPRFMELVDVIPLQDRETHDNLYRALDAFLLSHPSISGEMKASVCKYLDCRKLTEEVCVRAVQNELMPLRLIFRALFAQQQNTHQVLRGQSEFSGNLVLSSGRLRPQDQRTAEKLEITRAEYQSTSFRIQTLESELYALRRNLQMKGESMAEDKMGWNCVGSFTWGASQRKQADQLLKMLRGLAVWRWGWGRSKRRDAAPADSSMSSRNDRLEIDW</sequence>
<name>A0A7I8K6N4_SPIIN</name>
<feature type="domain" description="NPH3" evidence="5">
    <location>
        <begin position="211"/>
        <end position="466"/>
    </location>
</feature>
<reference evidence="6" key="1">
    <citation type="submission" date="2020-02" db="EMBL/GenBank/DDBJ databases">
        <authorList>
            <person name="Scholz U."/>
            <person name="Mascher M."/>
            <person name="Fiebig A."/>
        </authorList>
    </citation>
    <scope>NUCLEOTIDE SEQUENCE</scope>
</reference>
<dbReference type="InterPro" id="IPR027356">
    <property type="entry name" value="NPH3_dom"/>
</dbReference>
<dbReference type="Gene3D" id="3.30.710.10">
    <property type="entry name" value="Potassium Channel Kv1.1, Chain A"/>
    <property type="match status" value="1"/>
</dbReference>
<dbReference type="Proteomes" id="UP000663760">
    <property type="component" value="Chromosome 3"/>
</dbReference>